<comment type="subcellular location">
    <subcellularLocation>
        <location evidence="1">Cell membrane</location>
        <topology evidence="1">Multi-pass membrane protein</topology>
    </subcellularLocation>
</comment>
<accession>A0A6G1LNT7</accession>
<feature type="domain" description="Helix-turn-helix" evidence="11">
    <location>
        <begin position="67"/>
        <end position="106"/>
    </location>
</feature>
<keyword evidence="3" id="KW-0716">Sensory transduction</keyword>
<dbReference type="InterPro" id="IPR058912">
    <property type="entry name" value="HTH_animal"/>
</dbReference>
<evidence type="ECO:0000256" key="2">
    <source>
        <dbReference type="ARBA" id="ARBA00022475"/>
    </source>
</evidence>
<dbReference type="GO" id="GO:0005549">
    <property type="term" value="F:odorant binding"/>
    <property type="evidence" value="ECO:0007669"/>
    <property type="project" value="InterPro"/>
</dbReference>
<reference evidence="12 13" key="1">
    <citation type="submission" date="2019-08" db="EMBL/GenBank/DDBJ databases">
        <title>High quality draft denovo assembly of Nylanderia fulva.</title>
        <authorList>
            <person name="Vargo E.L."/>
            <person name="Tarone A.M."/>
            <person name="Konganti K.R."/>
        </authorList>
    </citation>
    <scope>NUCLEOTIDE SEQUENCE [LARGE SCALE GENOMIC DNA]</scope>
    <source>
        <strain evidence="12">TAMU-Nful-2015</strain>
        <tissue evidence="12">Whole body</tissue>
    </source>
</reference>
<keyword evidence="2" id="KW-1003">Cell membrane</keyword>
<dbReference type="Pfam" id="PF02949">
    <property type="entry name" value="7tm_6"/>
    <property type="match status" value="1"/>
</dbReference>
<evidence type="ECO:0000313" key="13">
    <source>
        <dbReference type="Proteomes" id="UP000479987"/>
    </source>
</evidence>
<dbReference type="InterPro" id="IPR004117">
    <property type="entry name" value="7tm6_olfct_rcpt"/>
</dbReference>
<evidence type="ECO:0000256" key="8">
    <source>
        <dbReference type="ARBA" id="ARBA00023170"/>
    </source>
</evidence>
<evidence type="ECO:0000256" key="7">
    <source>
        <dbReference type="ARBA" id="ARBA00023136"/>
    </source>
</evidence>
<proteinExistence type="predicted"/>
<keyword evidence="5" id="KW-0552">Olfaction</keyword>
<evidence type="ECO:0000256" key="6">
    <source>
        <dbReference type="ARBA" id="ARBA00022989"/>
    </source>
</evidence>
<comment type="caution">
    <text evidence="12">The sequence shown here is derived from an EMBL/GenBank/DDBJ whole genome shotgun (WGS) entry which is preliminary data.</text>
</comment>
<sequence length="280" mass="32612">MILPIYANQRFQCSSHLNGLRKITSQKRNIINYVVVILSFQKHSSLKMINSTIYIDWYQKETFSGRTLSFYSNHPLCHKIGIIYNLVDRKHIISKKSIIKRQANIERTEIIEKDSVNKKFFVIPYISKISEMIDIDVSTNLIILLNCGMFATIGHMLENIGKNNDANFRLEVKKIDDDNYDFALDCLRRHLHLAEFAKLLESLFANMFLFTIYAVILSSTISGRWYYTSRRCRKILLLILNRTMTPCKITAGNLMTLSIENYGAVLKTSMSYFTMLRSFQ</sequence>
<evidence type="ECO:0000256" key="10">
    <source>
        <dbReference type="SAM" id="Phobius"/>
    </source>
</evidence>
<dbReference type="GO" id="GO:0005886">
    <property type="term" value="C:plasma membrane"/>
    <property type="evidence" value="ECO:0007669"/>
    <property type="project" value="UniProtKB-SubCell"/>
</dbReference>
<dbReference type="GO" id="GO:0004984">
    <property type="term" value="F:olfactory receptor activity"/>
    <property type="evidence" value="ECO:0007669"/>
    <property type="project" value="InterPro"/>
</dbReference>
<evidence type="ECO:0000256" key="4">
    <source>
        <dbReference type="ARBA" id="ARBA00022692"/>
    </source>
</evidence>
<dbReference type="PANTHER" id="PTHR21137">
    <property type="entry name" value="ODORANT RECEPTOR"/>
    <property type="match status" value="1"/>
</dbReference>
<keyword evidence="9" id="KW-0807">Transducer</keyword>
<evidence type="ECO:0000256" key="3">
    <source>
        <dbReference type="ARBA" id="ARBA00022606"/>
    </source>
</evidence>
<dbReference type="Pfam" id="PF26215">
    <property type="entry name" value="HTH_animal"/>
    <property type="match status" value="1"/>
</dbReference>
<dbReference type="PANTHER" id="PTHR21137:SF35">
    <property type="entry name" value="ODORANT RECEPTOR 19A-RELATED"/>
    <property type="match status" value="1"/>
</dbReference>
<keyword evidence="8 12" id="KW-0675">Receptor</keyword>
<evidence type="ECO:0000256" key="5">
    <source>
        <dbReference type="ARBA" id="ARBA00022725"/>
    </source>
</evidence>
<dbReference type="Proteomes" id="UP000479987">
    <property type="component" value="Unassembled WGS sequence"/>
</dbReference>
<keyword evidence="4 10" id="KW-0812">Transmembrane</keyword>
<dbReference type="EMBL" id="SGBU01000926">
    <property type="protein sequence ID" value="KAF3054222.1"/>
    <property type="molecule type" value="Genomic_DNA"/>
</dbReference>
<feature type="transmembrane region" description="Helical" evidence="10">
    <location>
        <begin position="203"/>
        <end position="227"/>
    </location>
</feature>
<keyword evidence="6 10" id="KW-1133">Transmembrane helix</keyword>
<name>A0A6G1LNT7_9HYME</name>
<protein>
    <submittedName>
        <fullName evidence="12">Odorant receptor 399</fullName>
    </submittedName>
</protein>
<dbReference type="AlphaFoldDB" id="A0A6G1LNT7"/>
<dbReference type="GO" id="GO:0007165">
    <property type="term" value="P:signal transduction"/>
    <property type="evidence" value="ECO:0007669"/>
    <property type="project" value="UniProtKB-KW"/>
</dbReference>
<organism evidence="12 13">
    <name type="scientific">Nylanderia fulva</name>
    <dbReference type="NCBI Taxonomy" id="613905"/>
    <lineage>
        <taxon>Eukaryota</taxon>
        <taxon>Metazoa</taxon>
        <taxon>Ecdysozoa</taxon>
        <taxon>Arthropoda</taxon>
        <taxon>Hexapoda</taxon>
        <taxon>Insecta</taxon>
        <taxon>Pterygota</taxon>
        <taxon>Neoptera</taxon>
        <taxon>Endopterygota</taxon>
        <taxon>Hymenoptera</taxon>
        <taxon>Apocrita</taxon>
        <taxon>Aculeata</taxon>
        <taxon>Formicoidea</taxon>
        <taxon>Formicidae</taxon>
        <taxon>Formicinae</taxon>
        <taxon>Nylanderia</taxon>
    </lineage>
</organism>
<evidence type="ECO:0000259" key="11">
    <source>
        <dbReference type="Pfam" id="PF26215"/>
    </source>
</evidence>
<keyword evidence="13" id="KW-1185">Reference proteome</keyword>
<keyword evidence="7 10" id="KW-0472">Membrane</keyword>
<evidence type="ECO:0000256" key="9">
    <source>
        <dbReference type="ARBA" id="ARBA00023224"/>
    </source>
</evidence>
<gene>
    <name evidence="12" type="primary">Or-399</name>
    <name evidence="12" type="synonym">Nful_v1.0-Or-399-fd</name>
    <name evidence="12" type="ORF">NFUL_NFUL000430</name>
</gene>
<evidence type="ECO:0000256" key="1">
    <source>
        <dbReference type="ARBA" id="ARBA00004651"/>
    </source>
</evidence>
<evidence type="ECO:0000313" key="12">
    <source>
        <dbReference type="EMBL" id="KAF3054222.1"/>
    </source>
</evidence>